<dbReference type="InterPro" id="IPR008929">
    <property type="entry name" value="Chondroitin_lyas"/>
</dbReference>
<evidence type="ECO:0000259" key="2">
    <source>
        <dbReference type="Pfam" id="PF25841"/>
    </source>
</evidence>
<evidence type="ECO:0000313" key="3">
    <source>
        <dbReference type="EMBL" id="KAA1259853.1"/>
    </source>
</evidence>
<dbReference type="GO" id="GO:0005975">
    <property type="term" value="P:carbohydrate metabolic process"/>
    <property type="evidence" value="ECO:0007669"/>
    <property type="project" value="InterPro"/>
</dbReference>
<dbReference type="Pfam" id="PF25840">
    <property type="entry name" value="Ulvan_lyase_N"/>
    <property type="match status" value="1"/>
</dbReference>
<dbReference type="Proteomes" id="UP000322699">
    <property type="component" value="Unassembled WGS sequence"/>
</dbReference>
<feature type="domain" description="Broad-specificity ulvan lyase N-terminal" evidence="1">
    <location>
        <begin position="104"/>
        <end position="453"/>
    </location>
</feature>
<dbReference type="InterPro" id="IPR058908">
    <property type="entry name" value="P29_C"/>
</dbReference>
<evidence type="ECO:0000259" key="1">
    <source>
        <dbReference type="Pfam" id="PF25840"/>
    </source>
</evidence>
<proteinExistence type="predicted"/>
<accession>A0A5B1CKC4</accession>
<evidence type="ECO:0008006" key="5">
    <source>
        <dbReference type="Google" id="ProtNLM"/>
    </source>
</evidence>
<dbReference type="EMBL" id="VRLW01000001">
    <property type="protein sequence ID" value="KAA1259853.1"/>
    <property type="molecule type" value="Genomic_DNA"/>
</dbReference>
<dbReference type="InterPro" id="IPR058907">
    <property type="entry name" value="P29_N"/>
</dbReference>
<keyword evidence="4" id="KW-1185">Reference proteome</keyword>
<dbReference type="AlphaFoldDB" id="A0A5B1CKC4"/>
<dbReference type="Gene3D" id="1.50.10.100">
    <property type="entry name" value="Chondroitin AC/alginate lyase"/>
    <property type="match status" value="1"/>
</dbReference>
<organism evidence="3 4">
    <name type="scientific">Rubripirellula obstinata</name>
    <dbReference type="NCBI Taxonomy" id="406547"/>
    <lineage>
        <taxon>Bacteria</taxon>
        <taxon>Pseudomonadati</taxon>
        <taxon>Planctomycetota</taxon>
        <taxon>Planctomycetia</taxon>
        <taxon>Pirellulales</taxon>
        <taxon>Pirellulaceae</taxon>
        <taxon>Rubripirellula</taxon>
    </lineage>
</organism>
<evidence type="ECO:0000313" key="4">
    <source>
        <dbReference type="Proteomes" id="UP000322699"/>
    </source>
</evidence>
<sequence>MPQTPGFHDVNKDARNSRLFIVAFRSAKDDSCSSLVPKQACTISATFRSFIIDRRNFINRLSAGYAGLALSTNYLLADSTIDGGADRGVSVGSHFDLLTKQLLVDWCDGMIKHQINAPDNPGLHGALECPSCTHIHGRCSDAVYPFLHLAKVTGDKKYLDAAIKVYDWAENNVSQPDRSWTNDINPKSWRGTTIFGAIGLAEALHYHGELLDEERRQAWTKRLHEAVESYLYRDFKTIDFTNLNYGMTAVYGFNLFGRLLEEPKYIDRSEQFAKRVKEFFTEPNKLLWGEGKPNDNRSGRGLLPVDLGYNVEESLNGVVLYALEVNDTELLDLMVESLGGHLEFMLPDGAWDNSWGTRSAKWSYWGSRTSDGCQPAFSLLAGHNPAFGTAAIKNAELLRRCTADGLLHGGPHYVSHGVKPCMHHTFAHAKVMALVQDKMHSMPKVDTTTPLPRVTAKGVKHFPEIAVWLAAKGPWRGTVSAYDSIYKTKNQDHIQQPTGGSLAVLYHDKVGLLLASSMARYIQVEPLNQQPNPGDDFPLTTRVETRQDDTWYTNIYDLTAEVNVKEEDQQITFDVAAKMQDEDRNLVPADAAACSLSYKFQDDKVTISAMGPSAESKPSPTTLVVPIVSPSGEEVRQVSPNRIEIDKPEGTVVVECNVSMEIKASEKGRIFNMVPGAEAVPIMVQMSADAATPVSVEISVV</sequence>
<name>A0A5B1CKC4_9BACT</name>
<gene>
    <name evidence="3" type="ORF">LF1_23900</name>
</gene>
<dbReference type="InterPro" id="IPR008928">
    <property type="entry name" value="6-hairpin_glycosidase_sf"/>
</dbReference>
<feature type="domain" description="Broad-specificity ulvan lyase C-terminal" evidence="2">
    <location>
        <begin position="459"/>
        <end position="700"/>
    </location>
</feature>
<protein>
    <recommendedName>
        <fullName evidence="5">Heparinase II/III-like protein</fullName>
    </recommendedName>
</protein>
<dbReference type="SUPFAM" id="SSF48208">
    <property type="entry name" value="Six-hairpin glycosidases"/>
    <property type="match status" value="1"/>
</dbReference>
<comment type="caution">
    <text evidence="3">The sequence shown here is derived from an EMBL/GenBank/DDBJ whole genome shotgun (WGS) entry which is preliminary data.</text>
</comment>
<dbReference type="Pfam" id="PF25841">
    <property type="entry name" value="Ulvan_lyase_C"/>
    <property type="match status" value="1"/>
</dbReference>
<reference evidence="3 4" key="1">
    <citation type="submission" date="2019-08" db="EMBL/GenBank/DDBJ databases">
        <title>Deep-cultivation of Planctomycetes and their phenomic and genomic characterization uncovers novel biology.</title>
        <authorList>
            <person name="Wiegand S."/>
            <person name="Jogler M."/>
            <person name="Boedeker C."/>
            <person name="Pinto D."/>
            <person name="Vollmers J."/>
            <person name="Rivas-Marin E."/>
            <person name="Kohn T."/>
            <person name="Peeters S.H."/>
            <person name="Heuer A."/>
            <person name="Rast P."/>
            <person name="Oberbeckmann S."/>
            <person name="Bunk B."/>
            <person name="Jeske O."/>
            <person name="Meyerdierks A."/>
            <person name="Storesund J.E."/>
            <person name="Kallscheuer N."/>
            <person name="Luecker S."/>
            <person name="Lage O.M."/>
            <person name="Pohl T."/>
            <person name="Merkel B.J."/>
            <person name="Hornburger P."/>
            <person name="Mueller R.-W."/>
            <person name="Bruemmer F."/>
            <person name="Labrenz M."/>
            <person name="Spormann A.M."/>
            <person name="Op Den Camp H."/>
            <person name="Overmann J."/>
            <person name="Amann R."/>
            <person name="Jetten M.S.M."/>
            <person name="Mascher T."/>
            <person name="Medema M.H."/>
            <person name="Devos D.P."/>
            <person name="Kaster A.-K."/>
            <person name="Ovreas L."/>
            <person name="Rohde M."/>
            <person name="Galperin M.Y."/>
            <person name="Jogler C."/>
        </authorList>
    </citation>
    <scope>NUCLEOTIDE SEQUENCE [LARGE SCALE GENOMIC DNA]</scope>
    <source>
        <strain evidence="3 4">LF1</strain>
    </source>
</reference>